<keyword evidence="3" id="KW-1185">Reference proteome</keyword>
<evidence type="ECO:0000313" key="3">
    <source>
        <dbReference type="Proteomes" id="UP001490365"/>
    </source>
</evidence>
<dbReference type="Pfam" id="PF14427">
    <property type="entry name" value="Pput2613-deam"/>
    <property type="match status" value="1"/>
</dbReference>
<feature type="region of interest" description="Disordered" evidence="1">
    <location>
        <begin position="1"/>
        <end position="43"/>
    </location>
</feature>
<comment type="caution">
    <text evidence="2">The sequence shown here is derived from an EMBL/GenBank/DDBJ whole genome shotgun (WGS) entry which is preliminary data.</text>
</comment>
<gene>
    <name evidence="2" type="ORF">ABT211_23010</name>
</gene>
<organism evidence="2 3">
    <name type="scientific">Streptomyces sp. 900105755</name>
    <dbReference type="NCBI Taxonomy" id="3154389"/>
    <lineage>
        <taxon>Bacteria</taxon>
        <taxon>Bacillati</taxon>
        <taxon>Actinomycetota</taxon>
        <taxon>Actinomycetes</taxon>
        <taxon>Kitasatosporales</taxon>
        <taxon>Streptomycetaceae</taxon>
        <taxon>Streptomyces</taxon>
    </lineage>
</organism>
<accession>A0ABV1TKD9</accession>
<reference evidence="2 3" key="1">
    <citation type="submission" date="2024-06" db="EMBL/GenBank/DDBJ databases">
        <title>The Natural Products Discovery Center: Release of the First 8490 Sequenced Strains for Exploring Actinobacteria Biosynthetic Diversity.</title>
        <authorList>
            <person name="Kalkreuter E."/>
            <person name="Kautsar S.A."/>
            <person name="Yang D."/>
            <person name="Bader C.D."/>
            <person name="Teijaro C.N."/>
            <person name="Fluegel L."/>
            <person name="Davis C.M."/>
            <person name="Simpson J.R."/>
            <person name="Lauterbach L."/>
            <person name="Steele A.D."/>
            <person name="Gui C."/>
            <person name="Meng S."/>
            <person name="Li G."/>
            <person name="Viehrig K."/>
            <person name="Ye F."/>
            <person name="Su P."/>
            <person name="Kiefer A.F."/>
            <person name="Nichols A."/>
            <person name="Cepeda A.J."/>
            <person name="Yan W."/>
            <person name="Fan B."/>
            <person name="Jiang Y."/>
            <person name="Adhikari A."/>
            <person name="Zheng C.-J."/>
            <person name="Schuster L."/>
            <person name="Cowan T.M."/>
            <person name="Smanski M.J."/>
            <person name="Chevrette M.G."/>
            <person name="De Carvalho L.P.S."/>
            <person name="Shen B."/>
        </authorList>
    </citation>
    <scope>NUCLEOTIDE SEQUENCE [LARGE SCALE GENOMIC DNA]</scope>
    <source>
        <strain evidence="2 3">NPDC001694</strain>
    </source>
</reference>
<dbReference type="Proteomes" id="UP001490365">
    <property type="component" value="Unassembled WGS sequence"/>
</dbReference>
<evidence type="ECO:0008006" key="4">
    <source>
        <dbReference type="Google" id="ProtNLM"/>
    </source>
</evidence>
<evidence type="ECO:0000256" key="1">
    <source>
        <dbReference type="SAM" id="MobiDB-lite"/>
    </source>
</evidence>
<proteinExistence type="predicted"/>
<evidence type="ECO:0000313" key="2">
    <source>
        <dbReference type="EMBL" id="MER6270138.1"/>
    </source>
</evidence>
<protein>
    <recommendedName>
        <fullName evidence="4">Deaminase</fullName>
    </recommendedName>
</protein>
<sequence length="132" mass="13905">MHGRQQLRGVDPPVGLPDQRGDQQYGIQSGSTTPEEAALGEARARQAVHTENRAARAAGGVPTVGDELIEGDPFFLASPVPEDGTVTIEGTRPPCSTCKGAMNRAALDTQSTFIYLWPGKDGALRTWTSASG</sequence>
<dbReference type="RefSeq" id="WP_351958597.1">
    <property type="nucleotide sequence ID" value="NZ_JBEOZM010000010.1"/>
</dbReference>
<name>A0ABV1TKD9_9ACTN</name>
<dbReference type="InterPro" id="IPR027472">
    <property type="entry name" value="Pput2613-NH3ase"/>
</dbReference>
<feature type="compositionally biased region" description="Polar residues" evidence="1">
    <location>
        <begin position="25"/>
        <end position="34"/>
    </location>
</feature>
<dbReference type="EMBL" id="JBEOZM010000010">
    <property type="protein sequence ID" value="MER6270138.1"/>
    <property type="molecule type" value="Genomic_DNA"/>
</dbReference>